<dbReference type="Proteomes" id="UP000263993">
    <property type="component" value="Unassembled WGS sequence"/>
</dbReference>
<evidence type="ECO:0000313" key="7">
    <source>
        <dbReference type="EMBL" id="RDV05480.1"/>
    </source>
</evidence>
<reference evidence="8" key="1">
    <citation type="submission" date="2018-08" db="EMBL/GenBank/DDBJ databases">
        <authorList>
            <person name="Kim S.-J."/>
            <person name="Jung G.-Y."/>
        </authorList>
    </citation>
    <scope>NUCLEOTIDE SEQUENCE [LARGE SCALE GENOMIC DNA]</scope>
    <source>
        <strain evidence="8">GY_H</strain>
    </source>
</reference>
<comment type="subcellular location">
    <subcellularLocation>
        <location evidence="1">Membrane</location>
        <topology evidence="1">Multi-pass membrane protein</topology>
    </subcellularLocation>
</comment>
<dbReference type="OrthoDB" id="7260758at2"/>
<comment type="caution">
    <text evidence="7">The sequence shown here is derived from an EMBL/GenBank/DDBJ whole genome shotgun (WGS) entry which is preliminary data.</text>
</comment>
<evidence type="ECO:0000256" key="6">
    <source>
        <dbReference type="SAM" id="Phobius"/>
    </source>
</evidence>
<dbReference type="RefSeq" id="WP_115517503.1">
    <property type="nucleotide sequence ID" value="NZ_QRGO01000001.1"/>
</dbReference>
<evidence type="ECO:0000256" key="4">
    <source>
        <dbReference type="ARBA" id="ARBA00022989"/>
    </source>
</evidence>
<gene>
    <name evidence="7" type="ORF">DXH78_13405</name>
</gene>
<organism evidence="7 8">
    <name type="scientific">Undibacter mobilis</name>
    <dbReference type="NCBI Taxonomy" id="2292256"/>
    <lineage>
        <taxon>Bacteria</taxon>
        <taxon>Pseudomonadati</taxon>
        <taxon>Pseudomonadota</taxon>
        <taxon>Alphaproteobacteria</taxon>
        <taxon>Hyphomicrobiales</taxon>
        <taxon>Nitrobacteraceae</taxon>
        <taxon>Undibacter</taxon>
    </lineage>
</organism>
<feature type="transmembrane region" description="Helical" evidence="6">
    <location>
        <begin position="69"/>
        <end position="88"/>
    </location>
</feature>
<evidence type="ECO:0000313" key="8">
    <source>
        <dbReference type="Proteomes" id="UP000263993"/>
    </source>
</evidence>
<sequence length="274" mass="28612">MLGALVIVFREVLEAGLIIGIVMAATRGVEGRGRWVAIGVGAGILGAAIVAAFAGVIAEAFEGIGQELFNAGVLGAAVVMLMWHNAWMARHGREIAMEMKQIGSAVSEGARPLTALAVVVGLAVLREGSEVVLFLYGIFAQGTSGLSLLTGGLLGILAGAAFTGLTYAGLLAIPQRYIFAVTSWLIALLAAGMAAQSAQFLYAAGVINHLGETVWDTSWLLTEKSLFGQLMHTLVGYVAQPTALQVVAYVAALAAMFVLMRIARYRPQARPVEA</sequence>
<evidence type="ECO:0000256" key="1">
    <source>
        <dbReference type="ARBA" id="ARBA00004141"/>
    </source>
</evidence>
<proteinExistence type="inferred from homology"/>
<dbReference type="Pfam" id="PF03239">
    <property type="entry name" value="FTR1"/>
    <property type="match status" value="1"/>
</dbReference>
<evidence type="ECO:0000256" key="3">
    <source>
        <dbReference type="ARBA" id="ARBA00022692"/>
    </source>
</evidence>
<evidence type="ECO:0000256" key="5">
    <source>
        <dbReference type="ARBA" id="ARBA00023136"/>
    </source>
</evidence>
<feature type="transmembrane region" description="Helical" evidence="6">
    <location>
        <begin position="36"/>
        <end position="57"/>
    </location>
</feature>
<feature type="transmembrane region" description="Helical" evidence="6">
    <location>
        <begin position="6"/>
        <end position="24"/>
    </location>
</feature>
<keyword evidence="4 6" id="KW-1133">Transmembrane helix</keyword>
<dbReference type="AlphaFoldDB" id="A0A371BD49"/>
<dbReference type="EMBL" id="QRGO01000001">
    <property type="protein sequence ID" value="RDV05480.1"/>
    <property type="molecule type" value="Genomic_DNA"/>
</dbReference>
<protein>
    <submittedName>
        <fullName evidence="7">Iron permease</fullName>
    </submittedName>
</protein>
<keyword evidence="5 6" id="KW-0472">Membrane</keyword>
<accession>A0A371BD49</accession>
<dbReference type="GO" id="GO:0015093">
    <property type="term" value="F:ferrous iron transmembrane transporter activity"/>
    <property type="evidence" value="ECO:0007669"/>
    <property type="project" value="TreeGrafter"/>
</dbReference>
<dbReference type="InterPro" id="IPR004923">
    <property type="entry name" value="FTR1/Fip1/EfeU"/>
</dbReference>
<keyword evidence="3 6" id="KW-0812">Transmembrane</keyword>
<dbReference type="PANTHER" id="PTHR31632:SF2">
    <property type="entry name" value="PLASMA MEMBRANE IRON PERMEASE"/>
    <property type="match status" value="1"/>
</dbReference>
<keyword evidence="8" id="KW-1185">Reference proteome</keyword>
<feature type="transmembrane region" description="Helical" evidence="6">
    <location>
        <begin position="177"/>
        <end position="195"/>
    </location>
</feature>
<dbReference type="PANTHER" id="PTHR31632">
    <property type="entry name" value="IRON TRANSPORTER FTH1"/>
    <property type="match status" value="1"/>
</dbReference>
<feature type="transmembrane region" description="Helical" evidence="6">
    <location>
        <begin position="146"/>
        <end position="170"/>
    </location>
</feature>
<dbReference type="GO" id="GO:0033573">
    <property type="term" value="C:high-affinity iron permease complex"/>
    <property type="evidence" value="ECO:0007669"/>
    <property type="project" value="InterPro"/>
</dbReference>
<feature type="transmembrane region" description="Helical" evidence="6">
    <location>
        <begin position="242"/>
        <end position="260"/>
    </location>
</feature>
<name>A0A371BD49_9BRAD</name>
<comment type="similarity">
    <text evidence="2">Belongs to the oxidase-dependent Fe transporter (OFeT) (TC 9.A.10.1) family.</text>
</comment>
<evidence type="ECO:0000256" key="2">
    <source>
        <dbReference type="ARBA" id="ARBA00008333"/>
    </source>
</evidence>